<name>A0A844GY11_9RHOB</name>
<gene>
    <name evidence="2" type="ORF">GL279_02725</name>
</gene>
<dbReference type="AlphaFoldDB" id="A0A844GY11"/>
<comment type="caution">
    <text evidence="2">The sequence shown here is derived from an EMBL/GenBank/DDBJ whole genome shotgun (WGS) entry which is preliminary data.</text>
</comment>
<evidence type="ECO:0000313" key="3">
    <source>
        <dbReference type="Proteomes" id="UP000442533"/>
    </source>
</evidence>
<dbReference type="RefSeq" id="WP_155063076.1">
    <property type="nucleotide sequence ID" value="NZ_WMIF01000002.1"/>
</dbReference>
<dbReference type="EMBL" id="WMIF01000002">
    <property type="protein sequence ID" value="MTH33509.1"/>
    <property type="molecule type" value="Genomic_DNA"/>
</dbReference>
<proteinExistence type="predicted"/>
<dbReference type="Pfam" id="PF10722">
    <property type="entry name" value="YbjN"/>
    <property type="match status" value="1"/>
</dbReference>
<dbReference type="Proteomes" id="UP000442533">
    <property type="component" value="Unassembled WGS sequence"/>
</dbReference>
<keyword evidence="3" id="KW-1185">Reference proteome</keyword>
<sequence length="150" mass="16502">MRALPFLLIAAFLAAHPAHATVLGDPKAIARVLTEMGMPATQGKDIEGQPMLESRVDDTLFNVYFYDCTPLCRRMQLVTGFNLNAPMSAEDANAWNRDNPFGKLVLNDAGDPYLEMDIGVADDGLGRKNLEDTLNTWRAVLGDFRASITE</sequence>
<reference evidence="2 3" key="1">
    <citation type="submission" date="2019-11" db="EMBL/GenBank/DDBJ databases">
        <authorList>
            <person name="Dong K."/>
        </authorList>
    </citation>
    <scope>NUCLEOTIDE SEQUENCE [LARGE SCALE GENOMIC DNA]</scope>
    <source>
        <strain evidence="2 3">JCM 17370</strain>
    </source>
</reference>
<keyword evidence="1" id="KW-0732">Signal</keyword>
<feature type="signal peptide" evidence="1">
    <location>
        <begin position="1"/>
        <end position="20"/>
    </location>
</feature>
<organism evidence="2 3">
    <name type="scientific">Paracoccus limosus</name>
    <dbReference type="NCBI Taxonomy" id="913252"/>
    <lineage>
        <taxon>Bacteria</taxon>
        <taxon>Pseudomonadati</taxon>
        <taxon>Pseudomonadota</taxon>
        <taxon>Alphaproteobacteria</taxon>
        <taxon>Rhodobacterales</taxon>
        <taxon>Paracoccaceae</taxon>
        <taxon>Paracoccus</taxon>
    </lineage>
</organism>
<dbReference type="InterPro" id="IPR019660">
    <property type="entry name" value="Put_sensory_transdc_reg_YbjN"/>
</dbReference>
<accession>A0A844GY11</accession>
<dbReference type="CDD" id="cd17511">
    <property type="entry name" value="YbjN_AmyR-like"/>
    <property type="match status" value="1"/>
</dbReference>
<feature type="chain" id="PRO_5032633580" evidence="1">
    <location>
        <begin position="21"/>
        <end position="150"/>
    </location>
</feature>
<protein>
    <submittedName>
        <fullName evidence="2">YbjN domain-containing protein</fullName>
    </submittedName>
</protein>
<evidence type="ECO:0000313" key="2">
    <source>
        <dbReference type="EMBL" id="MTH33509.1"/>
    </source>
</evidence>
<dbReference type="OrthoDB" id="33037at2"/>
<evidence type="ECO:0000256" key="1">
    <source>
        <dbReference type="SAM" id="SignalP"/>
    </source>
</evidence>